<dbReference type="FunFam" id="1.10.418.10:FF:000041">
    <property type="entry name" value="Fimbrin-2 isoform A"/>
    <property type="match status" value="1"/>
</dbReference>
<evidence type="ECO:0000256" key="7">
    <source>
        <dbReference type="SAM" id="MobiDB-lite"/>
    </source>
</evidence>
<comment type="subcellular location">
    <subcellularLocation>
        <location evidence="1">Cytoplasm</location>
        <location evidence="1">Cytoskeleton</location>
    </subcellularLocation>
</comment>
<evidence type="ECO:0000256" key="4">
    <source>
        <dbReference type="ARBA" id="ARBA00022737"/>
    </source>
</evidence>
<dbReference type="CDD" id="cd21299">
    <property type="entry name" value="CH_AtFIM_like_rpt3"/>
    <property type="match status" value="1"/>
</dbReference>
<evidence type="ECO:0000313" key="10">
    <source>
        <dbReference type="Proteomes" id="UP001153076"/>
    </source>
</evidence>
<dbReference type="GO" id="GO:0005737">
    <property type="term" value="C:cytoplasm"/>
    <property type="evidence" value="ECO:0007669"/>
    <property type="project" value="TreeGrafter"/>
</dbReference>
<dbReference type="SUPFAM" id="SSF47576">
    <property type="entry name" value="Calponin-homology domain, CH-domain"/>
    <property type="match status" value="1"/>
</dbReference>
<name>A0A9Q1Q9A1_9CARY</name>
<protein>
    <recommendedName>
        <fullName evidence="8">Calponin-homology (CH) domain-containing protein</fullName>
    </recommendedName>
</protein>
<comment type="subunit">
    <text evidence="2">Interacts with F-actin.</text>
</comment>
<dbReference type="PANTHER" id="PTHR19961:SF79">
    <property type="entry name" value="FIMBRIN-5"/>
    <property type="match status" value="1"/>
</dbReference>
<dbReference type="FunFam" id="1.10.418.10:FF:000045">
    <property type="entry name" value="Fimbrin-1 isoform A"/>
    <property type="match status" value="1"/>
</dbReference>
<comment type="caution">
    <text evidence="9">The sequence shown here is derived from an EMBL/GenBank/DDBJ whole genome shotgun (WGS) entry which is preliminary data.</text>
</comment>
<evidence type="ECO:0000259" key="8">
    <source>
        <dbReference type="PROSITE" id="PS50021"/>
    </source>
</evidence>
<dbReference type="Pfam" id="PF00307">
    <property type="entry name" value="CH"/>
    <property type="match status" value="4"/>
</dbReference>
<feature type="domain" description="Calponin-homology (CH)" evidence="8">
    <location>
        <begin position="120"/>
        <end position="241"/>
    </location>
</feature>
<dbReference type="FunFam" id="1.10.418.10:FF:000034">
    <property type="entry name" value="Fimbrin-2 like"/>
    <property type="match status" value="1"/>
</dbReference>
<dbReference type="OrthoDB" id="431378at2759"/>
<feature type="domain" description="Calponin-homology (CH)" evidence="8">
    <location>
        <begin position="499"/>
        <end position="607"/>
    </location>
</feature>
<feature type="domain" description="Calponin-homology (CH)" evidence="8">
    <location>
        <begin position="252"/>
        <end position="355"/>
    </location>
</feature>
<dbReference type="PROSITE" id="PS50021">
    <property type="entry name" value="CH"/>
    <property type="match status" value="4"/>
</dbReference>
<keyword evidence="4" id="KW-0677">Repeat</keyword>
<dbReference type="InterPro" id="IPR001715">
    <property type="entry name" value="CH_dom"/>
</dbReference>
<dbReference type="GO" id="GO:0051015">
    <property type="term" value="F:actin filament binding"/>
    <property type="evidence" value="ECO:0007669"/>
    <property type="project" value="InterPro"/>
</dbReference>
<gene>
    <name evidence="9" type="ORF">Cgig2_004352</name>
</gene>
<dbReference type="EMBL" id="JAKOGI010000520">
    <property type="protein sequence ID" value="KAJ8433723.1"/>
    <property type="molecule type" value="Genomic_DNA"/>
</dbReference>
<evidence type="ECO:0000256" key="6">
    <source>
        <dbReference type="ARBA" id="ARBA00023212"/>
    </source>
</evidence>
<keyword evidence="10" id="KW-1185">Reference proteome</keyword>
<feature type="domain" description="Calponin-homology (CH)" evidence="8">
    <location>
        <begin position="378"/>
        <end position="484"/>
    </location>
</feature>
<dbReference type="InterPro" id="IPR039959">
    <property type="entry name" value="Fimbrin/Plastin"/>
</dbReference>
<sequence>MSSFVGVLVSDPWLQSQFTQVELRNLSSQYNSLKSQSGQVTVSDLPPVLTKLKGIAGVHTEKDVRATLEDTYPDMTHEIDFESFLREYLNFQGQAKGAGYKRTTSILRQSTTTNLHVISESEKASYVEHINNHLAEDPFLKNYLPISPKTNQLFELAKDGVLLCKLINVAVPGTIDERAINTKKVLNPWERNENHTLCLNSAKAIGCTVVNIGTQDLVEGRIQLLADVNLKKTPELVELVEENQDVEELMSLAPEKVLLKWMNFQLKKAGYKKEVTNFSTDLKDGEAYAHLLNVLAPEHSTNATLETQDPTTRAQLVLQQAEKLDCKRYISAKDIVEGSTNLNLTFVAHIFHQRNGLTVDNEKISMAEHALDDDTETSREERCFRLWINSLGIPTYVNNLFEDVRLGWVLLEVLDKVKPGSVNWKLATKPPIKMPFKKVENCNQVVEIGKELNFSLVNVAGNDMVQGNKKLILAFLWQLMRFTMLQLLRNLRSFSQGREITDADILNWANKKVKSAGKSSQMDSFKDKSLSNGIFFLELLSAVEPRVVDWSVVTKGENDEDKNMNATYIISVARKLGCSIFLLPEDILEVNPKMILILTASIMYWSLQKKPSQLASVEQDKTSNESSTAQDASTDNLADKASNLSVNATSASSEEAEEQGATPQAQ</sequence>
<dbReference type="GO" id="GO:0005884">
    <property type="term" value="C:actin filament"/>
    <property type="evidence" value="ECO:0007669"/>
    <property type="project" value="TreeGrafter"/>
</dbReference>
<keyword evidence="5" id="KW-0009">Actin-binding</keyword>
<organism evidence="9 10">
    <name type="scientific">Carnegiea gigantea</name>
    <dbReference type="NCBI Taxonomy" id="171969"/>
    <lineage>
        <taxon>Eukaryota</taxon>
        <taxon>Viridiplantae</taxon>
        <taxon>Streptophyta</taxon>
        <taxon>Embryophyta</taxon>
        <taxon>Tracheophyta</taxon>
        <taxon>Spermatophyta</taxon>
        <taxon>Magnoliopsida</taxon>
        <taxon>eudicotyledons</taxon>
        <taxon>Gunneridae</taxon>
        <taxon>Pentapetalae</taxon>
        <taxon>Caryophyllales</taxon>
        <taxon>Cactineae</taxon>
        <taxon>Cactaceae</taxon>
        <taxon>Cactoideae</taxon>
        <taxon>Echinocereeae</taxon>
        <taxon>Carnegiea</taxon>
    </lineage>
</organism>
<dbReference type="FunFam" id="1.10.418.10:FF:000031">
    <property type="entry name" value="Fimbrin-2 like"/>
    <property type="match status" value="1"/>
</dbReference>
<keyword evidence="3" id="KW-0963">Cytoplasm</keyword>
<dbReference type="Gene3D" id="1.10.418.10">
    <property type="entry name" value="Calponin-like domain"/>
    <property type="match status" value="4"/>
</dbReference>
<dbReference type="InterPro" id="IPR036872">
    <property type="entry name" value="CH_dom_sf"/>
</dbReference>
<dbReference type="AlphaFoldDB" id="A0A9Q1Q9A1"/>
<feature type="region of interest" description="Disordered" evidence="7">
    <location>
        <begin position="616"/>
        <end position="666"/>
    </location>
</feature>
<evidence type="ECO:0000313" key="9">
    <source>
        <dbReference type="EMBL" id="KAJ8433723.1"/>
    </source>
</evidence>
<evidence type="ECO:0000256" key="5">
    <source>
        <dbReference type="ARBA" id="ARBA00023203"/>
    </source>
</evidence>
<dbReference type="SMART" id="SM00033">
    <property type="entry name" value="CH"/>
    <property type="match status" value="4"/>
</dbReference>
<accession>A0A9Q1Q9A1</accession>
<keyword evidence="6" id="KW-0206">Cytoskeleton</keyword>
<evidence type="ECO:0000256" key="1">
    <source>
        <dbReference type="ARBA" id="ARBA00004245"/>
    </source>
</evidence>
<evidence type="ECO:0000256" key="2">
    <source>
        <dbReference type="ARBA" id="ARBA00011385"/>
    </source>
</evidence>
<dbReference type="GO" id="GO:0051017">
    <property type="term" value="P:actin filament bundle assembly"/>
    <property type="evidence" value="ECO:0007669"/>
    <property type="project" value="InterPro"/>
</dbReference>
<dbReference type="Proteomes" id="UP001153076">
    <property type="component" value="Unassembled WGS sequence"/>
</dbReference>
<evidence type="ECO:0000256" key="3">
    <source>
        <dbReference type="ARBA" id="ARBA00022490"/>
    </source>
</evidence>
<reference evidence="9" key="1">
    <citation type="submission" date="2022-04" db="EMBL/GenBank/DDBJ databases">
        <title>Carnegiea gigantea Genome sequencing and assembly v2.</title>
        <authorList>
            <person name="Copetti D."/>
            <person name="Sanderson M.J."/>
            <person name="Burquez A."/>
            <person name="Wojciechowski M.F."/>
        </authorList>
    </citation>
    <scope>NUCLEOTIDE SEQUENCE</scope>
    <source>
        <strain evidence="9">SGP5-SGP5p</strain>
        <tissue evidence="9">Aerial part</tissue>
    </source>
</reference>
<dbReference type="PANTHER" id="PTHR19961">
    <property type="entry name" value="FIMBRIN/PLASTIN"/>
    <property type="match status" value="1"/>
</dbReference>
<proteinExistence type="predicted"/>
<dbReference type="GO" id="GO:0051639">
    <property type="term" value="P:actin filament network formation"/>
    <property type="evidence" value="ECO:0007669"/>
    <property type="project" value="TreeGrafter"/>
</dbReference>
<feature type="compositionally biased region" description="Polar residues" evidence="7">
    <location>
        <begin position="624"/>
        <end position="647"/>
    </location>
</feature>
<dbReference type="GO" id="GO:0032432">
    <property type="term" value="C:actin filament bundle"/>
    <property type="evidence" value="ECO:0007669"/>
    <property type="project" value="TreeGrafter"/>
</dbReference>